<dbReference type="PROSITE" id="PS00135">
    <property type="entry name" value="TRYPSIN_SER"/>
    <property type="match status" value="1"/>
</dbReference>
<dbReference type="EC" id="3.4.21.4" evidence="9"/>
<evidence type="ECO:0000256" key="7">
    <source>
        <dbReference type="ARBA" id="ARBA00023157"/>
    </source>
</evidence>
<dbReference type="GO" id="GO:0004252">
    <property type="term" value="F:serine-type endopeptidase activity"/>
    <property type="evidence" value="ECO:0007669"/>
    <property type="project" value="UniProtKB-EC"/>
</dbReference>
<dbReference type="Pfam" id="PF00089">
    <property type="entry name" value="Trypsin"/>
    <property type="match status" value="1"/>
</dbReference>
<evidence type="ECO:0000256" key="8">
    <source>
        <dbReference type="ARBA" id="ARBA00036320"/>
    </source>
</evidence>
<reference evidence="13" key="1">
    <citation type="journal article" date="2016" name="Insect Biochem. Mol. Biol.">
        <title>Multifaceted biological insights from a draft genome sequence of the tobacco hornworm moth, Manduca sexta.</title>
        <authorList>
            <person name="Kanost M.R."/>
            <person name="Arrese E.L."/>
            <person name="Cao X."/>
            <person name="Chen Y.R."/>
            <person name="Chellapilla S."/>
            <person name="Goldsmith M.R."/>
            <person name="Grosse-Wilde E."/>
            <person name="Heckel D.G."/>
            <person name="Herndon N."/>
            <person name="Jiang H."/>
            <person name="Papanicolaou A."/>
            <person name="Qu J."/>
            <person name="Soulages J.L."/>
            <person name="Vogel H."/>
            <person name="Walters J."/>
            <person name="Waterhouse R.M."/>
            <person name="Ahn S.J."/>
            <person name="Almeida F.C."/>
            <person name="An C."/>
            <person name="Aqrawi P."/>
            <person name="Bretschneider A."/>
            <person name="Bryant W.B."/>
            <person name="Bucks S."/>
            <person name="Chao H."/>
            <person name="Chevignon G."/>
            <person name="Christen J.M."/>
            <person name="Clarke D.F."/>
            <person name="Dittmer N.T."/>
            <person name="Ferguson L.C.F."/>
            <person name="Garavelou S."/>
            <person name="Gordon K.H.J."/>
            <person name="Gunaratna R.T."/>
            <person name="Han Y."/>
            <person name="Hauser F."/>
            <person name="He Y."/>
            <person name="Heidel-Fischer H."/>
            <person name="Hirsh A."/>
            <person name="Hu Y."/>
            <person name="Jiang H."/>
            <person name="Kalra D."/>
            <person name="Klinner C."/>
            <person name="Konig C."/>
            <person name="Kovar C."/>
            <person name="Kroll A.R."/>
            <person name="Kuwar S.S."/>
            <person name="Lee S.L."/>
            <person name="Lehman R."/>
            <person name="Li K."/>
            <person name="Li Z."/>
            <person name="Liang H."/>
            <person name="Lovelace S."/>
            <person name="Lu Z."/>
            <person name="Mansfield J.H."/>
            <person name="McCulloch K.J."/>
            <person name="Mathew T."/>
            <person name="Morton B."/>
            <person name="Muzny D.M."/>
            <person name="Neunemann D."/>
            <person name="Ongeri F."/>
            <person name="Pauchet Y."/>
            <person name="Pu L.L."/>
            <person name="Pyrousis I."/>
            <person name="Rao X.J."/>
            <person name="Redding A."/>
            <person name="Roesel C."/>
            <person name="Sanchez-Gracia A."/>
            <person name="Schaack S."/>
            <person name="Shukla A."/>
            <person name="Tetreau G."/>
            <person name="Wang Y."/>
            <person name="Xiong G.H."/>
            <person name="Traut W."/>
            <person name="Walsh T.K."/>
            <person name="Worley K.C."/>
            <person name="Wu D."/>
            <person name="Wu W."/>
            <person name="Wu Y.Q."/>
            <person name="Zhang X."/>
            <person name="Zou Z."/>
            <person name="Zucker H."/>
            <person name="Briscoe A.D."/>
            <person name="Burmester T."/>
            <person name="Clem R.J."/>
            <person name="Feyereisen R."/>
            <person name="Grimmelikhuijzen C.J.P."/>
            <person name="Hamodrakas S.J."/>
            <person name="Hansson B.S."/>
            <person name="Huguet E."/>
            <person name="Jermiin L.S."/>
            <person name="Lan Q."/>
            <person name="Lehman H.K."/>
            <person name="Lorenzen M."/>
            <person name="Merzendorfer H."/>
            <person name="Michalopoulos I."/>
            <person name="Morton D.B."/>
            <person name="Muthukrishnan S."/>
            <person name="Oakeshott J.G."/>
            <person name="Palmer W."/>
            <person name="Park Y."/>
            <person name="Passarelli A.L."/>
            <person name="Rozas J."/>
            <person name="Schwartz L.M."/>
            <person name="Smith W."/>
            <person name="Southgate A."/>
            <person name="Vilcinskas A."/>
            <person name="Vogt R."/>
            <person name="Wang P."/>
            <person name="Werren J."/>
            <person name="Yu X.Q."/>
            <person name="Zhou J.J."/>
            <person name="Brown S.J."/>
            <person name="Scherer S.E."/>
            <person name="Richards S."/>
            <person name="Blissard G.W."/>
        </authorList>
    </citation>
    <scope>NUCLEOTIDE SEQUENCE</scope>
</reference>
<gene>
    <name evidence="13" type="ORF">O3G_MSEX010710</name>
</gene>
<sequence length="256" mass="27663">MRTHIALLALSISAVVAVPANPQRIVGGSVTSIAQYPSIVALLFSSNLSTWRQICGGTIINNRNIVTAAHCIHGDPVNRWRVRSASASANSGGRVTNSQRFIIHGSYNSRTYNNDIAIIRLANNIAFGPNAQPVAYAGANINIRDNQAVWAAGWGRVSSGGAFSEQLRHVQIWTVNQATCRNRYSSISRTVTDNMLCAGRIDVGGRDQCQGDSGGPLYMNRVLVGICSWGEGCGLARYPGVNTRVSRYSTWIRNNT</sequence>
<dbReference type="GO" id="GO:0016485">
    <property type="term" value="P:protein processing"/>
    <property type="evidence" value="ECO:0007669"/>
    <property type="project" value="UniProtKB-ARBA"/>
</dbReference>
<evidence type="ECO:0000256" key="1">
    <source>
        <dbReference type="ARBA" id="ARBA00004613"/>
    </source>
</evidence>
<dbReference type="InterPro" id="IPR033116">
    <property type="entry name" value="TRYPSIN_SER"/>
</dbReference>
<keyword evidence="4 11" id="KW-0732">Signal</keyword>
<dbReference type="GO" id="GO:0005576">
    <property type="term" value="C:extracellular region"/>
    <property type="evidence" value="ECO:0007669"/>
    <property type="project" value="UniProtKB-SubCell"/>
</dbReference>
<evidence type="ECO:0000259" key="12">
    <source>
        <dbReference type="PROSITE" id="PS50240"/>
    </source>
</evidence>
<dbReference type="EMBL" id="JH668574">
    <property type="protein sequence ID" value="KAG6458192.1"/>
    <property type="molecule type" value="Genomic_DNA"/>
</dbReference>
<evidence type="ECO:0000256" key="3">
    <source>
        <dbReference type="ARBA" id="ARBA00022670"/>
    </source>
</evidence>
<keyword evidence="6 10" id="KW-0720">Serine protease</keyword>
<organism evidence="13 14">
    <name type="scientific">Manduca sexta</name>
    <name type="common">Tobacco hawkmoth</name>
    <name type="synonym">Tobacco hornworm</name>
    <dbReference type="NCBI Taxonomy" id="7130"/>
    <lineage>
        <taxon>Eukaryota</taxon>
        <taxon>Metazoa</taxon>
        <taxon>Ecdysozoa</taxon>
        <taxon>Arthropoda</taxon>
        <taxon>Hexapoda</taxon>
        <taxon>Insecta</taxon>
        <taxon>Pterygota</taxon>
        <taxon>Neoptera</taxon>
        <taxon>Endopterygota</taxon>
        <taxon>Lepidoptera</taxon>
        <taxon>Glossata</taxon>
        <taxon>Ditrysia</taxon>
        <taxon>Bombycoidea</taxon>
        <taxon>Sphingidae</taxon>
        <taxon>Sphinginae</taxon>
        <taxon>Sphingini</taxon>
        <taxon>Manduca</taxon>
    </lineage>
</organism>
<dbReference type="Proteomes" id="UP000791440">
    <property type="component" value="Unassembled WGS sequence"/>
</dbReference>
<keyword evidence="2" id="KW-0964">Secreted</keyword>
<dbReference type="PROSITE" id="PS00134">
    <property type="entry name" value="TRYPSIN_HIS"/>
    <property type="match status" value="1"/>
</dbReference>
<name>A0A921ZI37_MANSE</name>
<dbReference type="InterPro" id="IPR018114">
    <property type="entry name" value="TRYPSIN_HIS"/>
</dbReference>
<accession>A0A921ZI37</accession>
<dbReference type="PROSITE" id="PS50240">
    <property type="entry name" value="TRYPSIN_DOM"/>
    <property type="match status" value="1"/>
</dbReference>
<reference evidence="13" key="2">
    <citation type="submission" date="2020-12" db="EMBL/GenBank/DDBJ databases">
        <authorList>
            <person name="Kanost M."/>
        </authorList>
    </citation>
    <scope>NUCLEOTIDE SEQUENCE</scope>
</reference>
<proteinExistence type="predicted"/>
<evidence type="ECO:0000313" key="13">
    <source>
        <dbReference type="EMBL" id="KAG6458191.1"/>
    </source>
</evidence>
<comment type="catalytic activity">
    <reaction evidence="8">
        <text>Preferential cleavage: Arg-|-Xaa, Lys-|-Xaa.</text>
        <dbReference type="EC" id="3.4.21.4"/>
    </reaction>
</comment>
<evidence type="ECO:0000256" key="10">
    <source>
        <dbReference type="RuleBase" id="RU363034"/>
    </source>
</evidence>
<feature type="chain" id="PRO_5038324511" description="trypsin" evidence="11">
    <location>
        <begin position="18"/>
        <end position="256"/>
    </location>
</feature>
<keyword evidence="7" id="KW-1015">Disulfide bond</keyword>
<evidence type="ECO:0000256" key="11">
    <source>
        <dbReference type="SAM" id="SignalP"/>
    </source>
</evidence>
<dbReference type="SMART" id="SM00020">
    <property type="entry name" value="Tryp_SPc"/>
    <property type="match status" value="1"/>
</dbReference>
<dbReference type="PANTHER" id="PTHR24276:SF98">
    <property type="entry name" value="FI18310P1-RELATED"/>
    <property type="match status" value="1"/>
</dbReference>
<evidence type="ECO:0000256" key="2">
    <source>
        <dbReference type="ARBA" id="ARBA00022525"/>
    </source>
</evidence>
<evidence type="ECO:0000256" key="9">
    <source>
        <dbReference type="ARBA" id="ARBA00038868"/>
    </source>
</evidence>
<evidence type="ECO:0000256" key="6">
    <source>
        <dbReference type="ARBA" id="ARBA00022825"/>
    </source>
</evidence>
<feature type="domain" description="Peptidase S1" evidence="12">
    <location>
        <begin position="25"/>
        <end position="256"/>
    </location>
</feature>
<dbReference type="InterPro" id="IPR001254">
    <property type="entry name" value="Trypsin_dom"/>
</dbReference>
<evidence type="ECO:0000313" key="14">
    <source>
        <dbReference type="Proteomes" id="UP000791440"/>
    </source>
</evidence>
<dbReference type="EMBL" id="JH668574">
    <property type="protein sequence ID" value="KAG6458191.1"/>
    <property type="molecule type" value="Genomic_DNA"/>
</dbReference>
<comment type="caution">
    <text evidence="13">The sequence shown here is derived from an EMBL/GenBank/DDBJ whole genome shotgun (WGS) entry which is preliminary data.</text>
</comment>
<evidence type="ECO:0000256" key="4">
    <source>
        <dbReference type="ARBA" id="ARBA00022729"/>
    </source>
</evidence>
<dbReference type="PANTHER" id="PTHR24276">
    <property type="entry name" value="POLYSERASE-RELATED"/>
    <property type="match status" value="1"/>
</dbReference>
<comment type="subcellular location">
    <subcellularLocation>
        <location evidence="1">Secreted</location>
    </subcellularLocation>
</comment>
<keyword evidence="3 10" id="KW-0645">Protease</keyword>
<dbReference type="CDD" id="cd00190">
    <property type="entry name" value="Tryp_SPc"/>
    <property type="match status" value="1"/>
</dbReference>
<keyword evidence="14" id="KW-1185">Reference proteome</keyword>
<dbReference type="AlphaFoldDB" id="A0A921ZI37"/>
<keyword evidence="5 10" id="KW-0378">Hydrolase</keyword>
<protein>
    <recommendedName>
        <fullName evidence="9">trypsin</fullName>
        <ecNumber evidence="9">3.4.21.4</ecNumber>
    </recommendedName>
</protein>
<evidence type="ECO:0000256" key="5">
    <source>
        <dbReference type="ARBA" id="ARBA00022801"/>
    </source>
</evidence>
<dbReference type="FunFam" id="2.40.10.10:FF:000047">
    <property type="entry name" value="Trypsin eta"/>
    <property type="match status" value="1"/>
</dbReference>
<feature type="signal peptide" evidence="11">
    <location>
        <begin position="1"/>
        <end position="17"/>
    </location>
</feature>
<dbReference type="InterPro" id="IPR050430">
    <property type="entry name" value="Peptidase_S1"/>
</dbReference>